<keyword evidence="2" id="KW-1185">Reference proteome</keyword>
<organism evidence="1 2">
    <name type="scientific">Gracilibacillus boraciitolerans JCM 21714</name>
    <dbReference type="NCBI Taxonomy" id="1298598"/>
    <lineage>
        <taxon>Bacteria</taxon>
        <taxon>Bacillati</taxon>
        <taxon>Bacillota</taxon>
        <taxon>Bacilli</taxon>
        <taxon>Bacillales</taxon>
        <taxon>Bacillaceae</taxon>
        <taxon>Gracilibacillus</taxon>
    </lineage>
</organism>
<gene>
    <name evidence="1" type="ORF">JCM21714_4555</name>
</gene>
<evidence type="ECO:0000313" key="1">
    <source>
        <dbReference type="EMBL" id="GAE95329.1"/>
    </source>
</evidence>
<dbReference type="InterPro" id="IPR025548">
    <property type="entry name" value="YfkD"/>
</dbReference>
<proteinExistence type="predicted"/>
<sequence length="91" mass="10114">MEKLGLSVILSIMMLMIPLIAQSKEGIPDHAVSIEQDNTYKQLSEEDPTIEPSEEVKALLADAKIEIDNPALIKLLNESTFSFSFCFRVSS</sequence>
<dbReference type="EMBL" id="BAVS01000050">
    <property type="protein sequence ID" value="GAE95329.1"/>
    <property type="molecule type" value="Genomic_DNA"/>
</dbReference>
<name>W4VQW2_9BACI</name>
<accession>W4VQW2</accession>
<dbReference type="AlphaFoldDB" id="W4VQW2"/>
<dbReference type="Pfam" id="PF14167">
    <property type="entry name" value="YfkD"/>
    <property type="match status" value="1"/>
</dbReference>
<evidence type="ECO:0000313" key="2">
    <source>
        <dbReference type="Proteomes" id="UP000019102"/>
    </source>
</evidence>
<dbReference type="Proteomes" id="UP000019102">
    <property type="component" value="Unassembled WGS sequence"/>
</dbReference>
<comment type="caution">
    <text evidence="1">The sequence shown here is derived from an EMBL/GenBank/DDBJ whole genome shotgun (WGS) entry which is preliminary data.</text>
</comment>
<reference evidence="1 2" key="1">
    <citation type="journal article" date="2014" name="Genome Announc.">
        <title>Draft Genome Sequence of the Boron-Tolerant and Moderately Halotolerant Bacterium Gracilibacillus boraciitolerans JCM 21714T.</title>
        <authorList>
            <person name="Ahmed I."/>
            <person name="Oshima K."/>
            <person name="Suda W."/>
            <person name="Kitamura K."/>
            <person name="Iida T."/>
            <person name="Ohmori Y."/>
            <person name="Fujiwara T."/>
            <person name="Hattori M."/>
            <person name="Ohkuma M."/>
        </authorList>
    </citation>
    <scope>NUCLEOTIDE SEQUENCE [LARGE SCALE GENOMIC DNA]</scope>
    <source>
        <strain evidence="1 2">JCM 21714</strain>
    </source>
</reference>
<dbReference type="STRING" id="1298598.JCM21714_4555"/>
<protein>
    <submittedName>
        <fullName evidence="1">Uncharacterized protein</fullName>
    </submittedName>
</protein>